<feature type="modified residue" description="4-aspartylphosphate" evidence="6">
    <location>
        <position position="52"/>
    </location>
</feature>
<keyword evidence="4 7" id="KW-0238">DNA-binding</keyword>
<dbReference type="Pfam" id="PF00486">
    <property type="entry name" value="Trans_reg_C"/>
    <property type="match status" value="1"/>
</dbReference>
<reference evidence="10" key="1">
    <citation type="journal article" date="2023" name="Comput. Struct. Biotechnol. J.">
        <title>Discovery of a novel marine Bacteroidetes with a rich repertoire of carbohydrate-active enzymes.</title>
        <authorList>
            <person name="Chen B."/>
            <person name="Liu G."/>
            <person name="Chen Q."/>
            <person name="Wang H."/>
            <person name="Liu L."/>
            <person name="Tang K."/>
        </authorList>
    </citation>
    <scope>NUCLEOTIDE SEQUENCE</scope>
    <source>
        <strain evidence="10">TK19036</strain>
    </source>
</reference>
<evidence type="ECO:0000256" key="1">
    <source>
        <dbReference type="ARBA" id="ARBA00022553"/>
    </source>
</evidence>
<dbReference type="AlphaFoldDB" id="A0AA49JG42"/>
<evidence type="ECO:0000313" key="10">
    <source>
        <dbReference type="EMBL" id="WKN36519.1"/>
    </source>
</evidence>
<dbReference type="FunFam" id="3.40.50.2300:FF:000001">
    <property type="entry name" value="DNA-binding response regulator PhoB"/>
    <property type="match status" value="1"/>
</dbReference>
<dbReference type="GO" id="GO:0006355">
    <property type="term" value="P:regulation of DNA-templated transcription"/>
    <property type="evidence" value="ECO:0007669"/>
    <property type="project" value="InterPro"/>
</dbReference>
<keyword evidence="2" id="KW-0902">Two-component regulatory system</keyword>
<evidence type="ECO:0000256" key="3">
    <source>
        <dbReference type="ARBA" id="ARBA00023015"/>
    </source>
</evidence>
<dbReference type="GO" id="GO:0005829">
    <property type="term" value="C:cytosol"/>
    <property type="evidence" value="ECO:0007669"/>
    <property type="project" value="TreeGrafter"/>
</dbReference>
<evidence type="ECO:0000256" key="2">
    <source>
        <dbReference type="ARBA" id="ARBA00023012"/>
    </source>
</evidence>
<dbReference type="SMART" id="SM00862">
    <property type="entry name" value="Trans_reg_C"/>
    <property type="match status" value="1"/>
</dbReference>
<dbReference type="GO" id="GO:0000976">
    <property type="term" value="F:transcription cis-regulatory region binding"/>
    <property type="evidence" value="ECO:0007669"/>
    <property type="project" value="TreeGrafter"/>
</dbReference>
<dbReference type="InterPro" id="IPR016032">
    <property type="entry name" value="Sig_transdc_resp-reg_C-effctor"/>
</dbReference>
<feature type="domain" description="OmpR/PhoB-type" evidence="9">
    <location>
        <begin position="134"/>
        <end position="234"/>
    </location>
</feature>
<evidence type="ECO:0000259" key="9">
    <source>
        <dbReference type="PROSITE" id="PS51755"/>
    </source>
</evidence>
<sequence length="234" mass="26721">MKKILIVEDEPSMRMGLSDNLEFEGYEVVSTSDGGDALNKILHESYDLVVLDVMLPTMTGFDVCKQVRKKGNLTPIILLTAKGEEMDKVRGLELGADDYITKPFSLRELLARIKAVLRRHTSGITAPQPSDQPLSTIEIGQLRVHLDAYEAYSNETPVKMSHKEFEIIRYLWEHARKTVSRYDLLENIWGYDEEQPTTRTVDNFIVKLRQKIEANPNEPRHILTVHGVGYKLIP</sequence>
<keyword evidence="5" id="KW-0804">Transcription</keyword>
<evidence type="ECO:0000259" key="8">
    <source>
        <dbReference type="PROSITE" id="PS50110"/>
    </source>
</evidence>
<dbReference type="Gene3D" id="6.10.250.690">
    <property type="match status" value="1"/>
</dbReference>
<dbReference type="InterPro" id="IPR039420">
    <property type="entry name" value="WalR-like"/>
</dbReference>
<dbReference type="GO" id="GO:0000156">
    <property type="term" value="F:phosphorelay response regulator activity"/>
    <property type="evidence" value="ECO:0007669"/>
    <property type="project" value="TreeGrafter"/>
</dbReference>
<gene>
    <name evidence="10" type="ORF">K4G66_29595</name>
</gene>
<dbReference type="PROSITE" id="PS51755">
    <property type="entry name" value="OMPR_PHOB"/>
    <property type="match status" value="1"/>
</dbReference>
<evidence type="ECO:0000256" key="4">
    <source>
        <dbReference type="ARBA" id="ARBA00023125"/>
    </source>
</evidence>
<evidence type="ECO:0000256" key="6">
    <source>
        <dbReference type="PROSITE-ProRule" id="PRU00169"/>
    </source>
</evidence>
<dbReference type="InterPro" id="IPR011006">
    <property type="entry name" value="CheY-like_superfamily"/>
</dbReference>
<dbReference type="EMBL" id="CP120682">
    <property type="protein sequence ID" value="WKN36519.1"/>
    <property type="molecule type" value="Genomic_DNA"/>
</dbReference>
<dbReference type="Gene3D" id="3.40.50.2300">
    <property type="match status" value="1"/>
</dbReference>
<evidence type="ECO:0000256" key="5">
    <source>
        <dbReference type="ARBA" id="ARBA00023163"/>
    </source>
</evidence>
<dbReference type="InterPro" id="IPR001789">
    <property type="entry name" value="Sig_transdc_resp-reg_receiver"/>
</dbReference>
<organism evidence="10">
    <name type="scientific">Roseihalotalea indica</name>
    <dbReference type="NCBI Taxonomy" id="2867963"/>
    <lineage>
        <taxon>Bacteria</taxon>
        <taxon>Pseudomonadati</taxon>
        <taxon>Bacteroidota</taxon>
        <taxon>Cytophagia</taxon>
        <taxon>Cytophagales</taxon>
        <taxon>Catalimonadaceae</taxon>
        <taxon>Roseihalotalea</taxon>
    </lineage>
</organism>
<evidence type="ECO:0000256" key="7">
    <source>
        <dbReference type="PROSITE-ProRule" id="PRU01091"/>
    </source>
</evidence>
<reference evidence="10" key="2">
    <citation type="journal article" date="2024" name="Antonie Van Leeuwenhoek">
        <title>Roseihalotalea indica gen. nov., sp. nov., a halophilic Bacteroidetes from mesopelagic Southwest Indian Ocean with higher carbohydrate metabolic potential.</title>
        <authorList>
            <person name="Chen B."/>
            <person name="Zhang M."/>
            <person name="Lin D."/>
            <person name="Ye J."/>
            <person name="Tang K."/>
        </authorList>
    </citation>
    <scope>NUCLEOTIDE SEQUENCE</scope>
    <source>
        <strain evidence="10">TK19036</strain>
    </source>
</reference>
<name>A0AA49JG42_9BACT</name>
<protein>
    <submittedName>
        <fullName evidence="10">Response regulator transcription factor</fullName>
    </submittedName>
</protein>
<dbReference type="SUPFAM" id="SSF52172">
    <property type="entry name" value="CheY-like"/>
    <property type="match status" value="1"/>
</dbReference>
<feature type="domain" description="Response regulatory" evidence="8">
    <location>
        <begin position="3"/>
        <end position="117"/>
    </location>
</feature>
<dbReference type="SMART" id="SM00448">
    <property type="entry name" value="REC"/>
    <property type="match status" value="1"/>
</dbReference>
<dbReference type="PROSITE" id="PS50110">
    <property type="entry name" value="RESPONSE_REGULATORY"/>
    <property type="match status" value="1"/>
</dbReference>
<dbReference type="PANTHER" id="PTHR48111">
    <property type="entry name" value="REGULATOR OF RPOS"/>
    <property type="match status" value="1"/>
</dbReference>
<dbReference type="InterPro" id="IPR036388">
    <property type="entry name" value="WH-like_DNA-bd_sf"/>
</dbReference>
<dbReference type="Pfam" id="PF00072">
    <property type="entry name" value="Response_reg"/>
    <property type="match status" value="1"/>
</dbReference>
<dbReference type="SUPFAM" id="SSF46894">
    <property type="entry name" value="C-terminal effector domain of the bipartite response regulators"/>
    <property type="match status" value="1"/>
</dbReference>
<keyword evidence="3" id="KW-0805">Transcription regulation</keyword>
<keyword evidence="1 6" id="KW-0597">Phosphoprotein</keyword>
<dbReference type="GO" id="GO:0032993">
    <property type="term" value="C:protein-DNA complex"/>
    <property type="evidence" value="ECO:0007669"/>
    <property type="project" value="TreeGrafter"/>
</dbReference>
<feature type="DNA-binding region" description="OmpR/PhoB-type" evidence="7">
    <location>
        <begin position="134"/>
        <end position="234"/>
    </location>
</feature>
<dbReference type="CDD" id="cd00383">
    <property type="entry name" value="trans_reg_C"/>
    <property type="match status" value="1"/>
</dbReference>
<dbReference type="InterPro" id="IPR001867">
    <property type="entry name" value="OmpR/PhoB-type_DNA-bd"/>
</dbReference>
<dbReference type="PANTHER" id="PTHR48111:SF1">
    <property type="entry name" value="TWO-COMPONENT RESPONSE REGULATOR ORR33"/>
    <property type="match status" value="1"/>
</dbReference>
<accession>A0AA49JG42</accession>
<dbReference type="Gene3D" id="1.10.10.10">
    <property type="entry name" value="Winged helix-like DNA-binding domain superfamily/Winged helix DNA-binding domain"/>
    <property type="match status" value="1"/>
</dbReference>
<proteinExistence type="predicted"/>